<keyword evidence="1 2" id="KW-0443">Lipid metabolism</keyword>
<feature type="domain" description="PNPLA" evidence="3">
    <location>
        <begin position="30"/>
        <end position="219"/>
    </location>
</feature>
<dbReference type="CDD" id="cd07199">
    <property type="entry name" value="Pat17_PNPLA8_PNPLA9_like"/>
    <property type="match status" value="1"/>
</dbReference>
<dbReference type="GO" id="GO:0016787">
    <property type="term" value="F:hydrolase activity"/>
    <property type="evidence" value="ECO:0007669"/>
    <property type="project" value="UniProtKB-UniRule"/>
</dbReference>
<comment type="caution">
    <text evidence="4">The sequence shown here is derived from an EMBL/GenBank/DDBJ whole genome shotgun (WGS) entry which is preliminary data.</text>
</comment>
<evidence type="ECO:0000259" key="3">
    <source>
        <dbReference type="PROSITE" id="PS51635"/>
    </source>
</evidence>
<dbReference type="InterPro" id="IPR002641">
    <property type="entry name" value="PNPLA_dom"/>
</dbReference>
<feature type="active site" description="Nucleophile" evidence="2">
    <location>
        <position position="70"/>
    </location>
</feature>
<evidence type="ECO:0000313" key="4">
    <source>
        <dbReference type="EMBL" id="TKV78007.1"/>
    </source>
</evidence>
<dbReference type="InterPro" id="IPR047156">
    <property type="entry name" value="Teg/CotR/CapV-like"/>
</dbReference>
<dbReference type="InterPro" id="IPR016035">
    <property type="entry name" value="Acyl_Trfase/lysoPLipase"/>
</dbReference>
<dbReference type="PANTHER" id="PTHR24138">
    <property type="entry name" value="INTRACELLLAR PHOSPHOLIPASE A FAMILY"/>
    <property type="match status" value="1"/>
</dbReference>
<evidence type="ECO:0000256" key="1">
    <source>
        <dbReference type="ARBA" id="ARBA00023098"/>
    </source>
</evidence>
<evidence type="ECO:0000313" key="5">
    <source>
        <dbReference type="Proteomes" id="UP000305095"/>
    </source>
</evidence>
<dbReference type="SUPFAM" id="SSF52151">
    <property type="entry name" value="FabD/lysophospholipase-like"/>
    <property type="match status" value="1"/>
</dbReference>
<keyword evidence="2" id="KW-0442">Lipid degradation</keyword>
<name>A0A4U6RSX7_BRAEL</name>
<dbReference type="GO" id="GO:0016042">
    <property type="term" value="P:lipid catabolic process"/>
    <property type="evidence" value="ECO:0007669"/>
    <property type="project" value="UniProtKB-UniRule"/>
</dbReference>
<gene>
    <name evidence="4" type="ORF">FDV58_27800</name>
</gene>
<feature type="active site" description="Proton acceptor" evidence="2">
    <location>
        <position position="206"/>
    </location>
</feature>
<dbReference type="RefSeq" id="WP_137481824.1">
    <property type="nucleotide sequence ID" value="NZ_SZZP01000019.1"/>
</dbReference>
<proteinExistence type="predicted"/>
<sequence length="350" mass="38939">MNPPARRSSGTLQSLREPLPWPEGRPFRILSIDGGGIRGILPASILTQLEERYLPGKSIGDYFDLIAGTSTGGIIALALSLGLTARTVLDIYMQHGAEVFPALKSDPLKIRTGLRFVRGLRHHTYDADKLQRQLERVFGATLLGAAQRRLCIPTFDGFTEVNIFKTPHHKNYERDWREQMVTAAMATAAAPTYFPVYKDRGRFFADGGVWANNPVMIGLVDALACHQIERRQVHILSLGSGDTEIAITEKQIKLGGLWYWREIIASAMHLQSQNAMGQAGLLIGRDQLLRLNAPPMPQSSIELDDYERSSRELPPIATRLVEENGDAICERFLFEPAAPYKAFYGPRAEG</sequence>
<feature type="short sequence motif" description="GXSXG" evidence="2">
    <location>
        <begin position="68"/>
        <end position="72"/>
    </location>
</feature>
<dbReference type="PANTHER" id="PTHR24138:SF10">
    <property type="entry name" value="PHOSPHOLIPASE A2"/>
    <property type="match status" value="1"/>
</dbReference>
<dbReference type="Proteomes" id="UP000305095">
    <property type="component" value="Unassembled WGS sequence"/>
</dbReference>
<dbReference type="EMBL" id="SZZP01000019">
    <property type="protein sequence ID" value="TKV78007.1"/>
    <property type="molecule type" value="Genomic_DNA"/>
</dbReference>
<organism evidence="4 5">
    <name type="scientific">Bradyrhizobium elkanii</name>
    <dbReference type="NCBI Taxonomy" id="29448"/>
    <lineage>
        <taxon>Bacteria</taxon>
        <taxon>Pseudomonadati</taxon>
        <taxon>Pseudomonadota</taxon>
        <taxon>Alphaproteobacteria</taxon>
        <taxon>Hyphomicrobiales</taxon>
        <taxon>Nitrobacteraceae</taxon>
        <taxon>Bradyrhizobium</taxon>
    </lineage>
</organism>
<reference evidence="4 5" key="1">
    <citation type="submission" date="2019-05" db="EMBL/GenBank/DDBJ databases">
        <title>Draft Genome of Bradyrhizobium elkanii strain SEMIA 938, Used in Commercial Inoculants for Lupinus spp. in Brazil.</title>
        <authorList>
            <person name="Hungria M."/>
            <person name="Delamuta J.R.M."/>
            <person name="Ribeiro R.A."/>
            <person name="Nogueira M.A."/>
        </authorList>
    </citation>
    <scope>NUCLEOTIDE SEQUENCE [LARGE SCALE GENOMIC DNA]</scope>
    <source>
        <strain evidence="4 5">Semia 938</strain>
    </source>
</reference>
<feature type="short sequence motif" description="DGA/G" evidence="2">
    <location>
        <begin position="206"/>
        <end position="208"/>
    </location>
</feature>
<dbReference type="Gene3D" id="3.40.1090.10">
    <property type="entry name" value="Cytosolic phospholipase A2 catalytic domain"/>
    <property type="match status" value="1"/>
</dbReference>
<dbReference type="NCBIfam" id="NF041079">
    <property type="entry name" value="CBASS_lipase"/>
    <property type="match status" value="1"/>
</dbReference>
<keyword evidence="2" id="KW-0378">Hydrolase</keyword>
<dbReference type="Pfam" id="PF01734">
    <property type="entry name" value="Patatin"/>
    <property type="match status" value="1"/>
</dbReference>
<dbReference type="AlphaFoldDB" id="A0A4U6RSX7"/>
<accession>A0A4U6RSX7</accession>
<protein>
    <submittedName>
        <fullName evidence="4">Patatin</fullName>
    </submittedName>
</protein>
<dbReference type="PROSITE" id="PS51635">
    <property type="entry name" value="PNPLA"/>
    <property type="match status" value="1"/>
</dbReference>
<feature type="short sequence motif" description="GXGXXG" evidence="2">
    <location>
        <begin position="34"/>
        <end position="39"/>
    </location>
</feature>
<evidence type="ECO:0000256" key="2">
    <source>
        <dbReference type="PROSITE-ProRule" id="PRU01161"/>
    </source>
</evidence>